<feature type="compositionally biased region" description="Basic residues" evidence="1">
    <location>
        <begin position="126"/>
        <end position="139"/>
    </location>
</feature>
<accession>A0A833XMW9</accession>
<evidence type="ECO:0000313" key="2">
    <source>
        <dbReference type="EMBL" id="KAF5468181.1"/>
    </source>
</evidence>
<reference evidence="2" key="2">
    <citation type="submission" date="2020-03" db="EMBL/GenBank/DDBJ databases">
        <title>Walnut 2.0.</title>
        <authorList>
            <person name="Marrano A."/>
            <person name="Britton M."/>
            <person name="Zimin A.V."/>
            <person name="Zaini P.A."/>
            <person name="Workman R."/>
            <person name="Puiu D."/>
            <person name="Bianco L."/>
            <person name="Allen B.J."/>
            <person name="Troggio M."/>
            <person name="Leslie C.A."/>
            <person name="Timp W."/>
            <person name="Dendekar A."/>
            <person name="Salzberg S.L."/>
            <person name="Neale D.B."/>
        </authorList>
    </citation>
    <scope>NUCLEOTIDE SEQUENCE</scope>
    <source>
        <tissue evidence="2">Leaves</tissue>
    </source>
</reference>
<feature type="region of interest" description="Disordered" evidence="1">
    <location>
        <begin position="1"/>
        <end position="87"/>
    </location>
</feature>
<comment type="caution">
    <text evidence="2">The sequence shown here is derived from an EMBL/GenBank/DDBJ whole genome shotgun (WGS) entry which is preliminary data.</text>
</comment>
<feature type="compositionally biased region" description="Basic and acidic residues" evidence="1">
    <location>
        <begin position="49"/>
        <end position="64"/>
    </location>
</feature>
<evidence type="ECO:0000256" key="1">
    <source>
        <dbReference type="SAM" id="MobiDB-lite"/>
    </source>
</evidence>
<gene>
    <name evidence="2" type="ORF">F2P56_012357</name>
</gene>
<dbReference type="Gramene" id="Jr06_06050_p1">
    <property type="protein sequence ID" value="cds.Jr06_06050_p1"/>
    <property type="gene ID" value="Jr06_06050"/>
</dbReference>
<evidence type="ECO:0000313" key="3">
    <source>
        <dbReference type="Proteomes" id="UP000619265"/>
    </source>
</evidence>
<dbReference type="AlphaFoldDB" id="A0A833XMW9"/>
<name>A0A833XMW9_JUGRE</name>
<organism evidence="2 3">
    <name type="scientific">Juglans regia</name>
    <name type="common">English walnut</name>
    <dbReference type="NCBI Taxonomy" id="51240"/>
    <lineage>
        <taxon>Eukaryota</taxon>
        <taxon>Viridiplantae</taxon>
        <taxon>Streptophyta</taxon>
        <taxon>Embryophyta</taxon>
        <taxon>Tracheophyta</taxon>
        <taxon>Spermatophyta</taxon>
        <taxon>Magnoliopsida</taxon>
        <taxon>eudicotyledons</taxon>
        <taxon>Gunneridae</taxon>
        <taxon>Pentapetalae</taxon>
        <taxon>rosids</taxon>
        <taxon>fabids</taxon>
        <taxon>Fagales</taxon>
        <taxon>Juglandaceae</taxon>
        <taxon>Juglans</taxon>
    </lineage>
</organism>
<dbReference type="EMBL" id="LIHL02000006">
    <property type="protein sequence ID" value="KAF5468181.1"/>
    <property type="molecule type" value="Genomic_DNA"/>
</dbReference>
<reference evidence="2" key="1">
    <citation type="submission" date="2015-10" db="EMBL/GenBank/DDBJ databases">
        <authorList>
            <person name="Martinez-Garcia P.J."/>
            <person name="Crepeau M.W."/>
            <person name="Puiu D."/>
            <person name="Gonzalez-Ibeas D."/>
            <person name="Whalen J."/>
            <person name="Stevens K."/>
            <person name="Paul R."/>
            <person name="Butterfield T."/>
            <person name="Britton M."/>
            <person name="Reagan R."/>
            <person name="Chakraborty S."/>
            <person name="Walawage S.L."/>
            <person name="Vasquez-Gross H.A."/>
            <person name="Cardeno C."/>
            <person name="Famula R."/>
            <person name="Pratt K."/>
            <person name="Kuruganti S."/>
            <person name="Aradhya M.K."/>
            <person name="Leslie C.A."/>
            <person name="Dandekar A.M."/>
            <person name="Salzberg S.L."/>
            <person name="Wegrzyn J.L."/>
            <person name="Langley C.H."/>
            <person name="Neale D.B."/>
        </authorList>
    </citation>
    <scope>NUCLEOTIDE SEQUENCE</scope>
    <source>
        <tissue evidence="2">Leaves</tissue>
    </source>
</reference>
<sequence>MKRDAEAEATDLRLSASGRNGHSQQGNSPTITTTTTTDVICGSTSDPVKGGEKELGIQDEENRKSKGRLPVINWSAGSKDSIQDETKNDTYISNYDETTGQERDELMKEADLETGNKRVPATFGKQTRKQLRSSHKRRRSLESKELGDDNYITKGDELKEVDHLETENKWVPSSFDLGSLEGTNLNSDR</sequence>
<protein>
    <submittedName>
        <fullName evidence="2">Uncharacterized protein</fullName>
    </submittedName>
</protein>
<dbReference type="Proteomes" id="UP000619265">
    <property type="component" value="Unassembled WGS sequence"/>
</dbReference>
<feature type="region of interest" description="Disordered" evidence="1">
    <location>
        <begin position="114"/>
        <end position="149"/>
    </location>
</feature>
<feature type="compositionally biased region" description="Polar residues" evidence="1">
    <location>
        <begin position="17"/>
        <end position="29"/>
    </location>
</feature>
<proteinExistence type="predicted"/>